<dbReference type="CDD" id="cd07043">
    <property type="entry name" value="STAS_anti-anti-sigma_factors"/>
    <property type="match status" value="1"/>
</dbReference>
<evidence type="ECO:0000256" key="2">
    <source>
        <dbReference type="RuleBase" id="RU003749"/>
    </source>
</evidence>
<dbReference type="GO" id="GO:0043856">
    <property type="term" value="F:anti-sigma factor antagonist activity"/>
    <property type="evidence" value="ECO:0007669"/>
    <property type="project" value="InterPro"/>
</dbReference>
<dbReference type="EMBL" id="BSDR01000001">
    <property type="protein sequence ID" value="GLI32671.1"/>
    <property type="molecule type" value="Genomic_DNA"/>
</dbReference>
<dbReference type="RefSeq" id="WP_281791725.1">
    <property type="nucleotide sequence ID" value="NZ_BSDR01000001.1"/>
</dbReference>
<dbReference type="PANTHER" id="PTHR33495:SF2">
    <property type="entry name" value="ANTI-SIGMA FACTOR ANTAGONIST TM_1081-RELATED"/>
    <property type="match status" value="1"/>
</dbReference>
<dbReference type="Proteomes" id="UP001144372">
    <property type="component" value="Unassembled WGS sequence"/>
</dbReference>
<evidence type="ECO:0000313" key="4">
    <source>
        <dbReference type="EMBL" id="GLI32671.1"/>
    </source>
</evidence>
<name>A0A9W6CVK5_9BACT</name>
<dbReference type="InterPro" id="IPR036513">
    <property type="entry name" value="STAS_dom_sf"/>
</dbReference>
<feature type="domain" description="STAS" evidence="3">
    <location>
        <begin position="2"/>
        <end position="111"/>
    </location>
</feature>
<dbReference type="AlphaFoldDB" id="A0A9W6CVK5"/>
<comment type="similarity">
    <text evidence="1 2">Belongs to the anti-sigma-factor antagonist family.</text>
</comment>
<dbReference type="Pfam" id="PF01740">
    <property type="entry name" value="STAS"/>
    <property type="match status" value="1"/>
</dbReference>
<sequence length="113" mass="12464">MLNISSKNLGGLQCIRVEGEIDMSVSPDVRTALQNAFKKSPKGVIVDLSGVPYMDSSGIATLVEGMQWSTKERARFILVGVQEKVMNTLKLARLNELFDIHFTEDDALKSLAH</sequence>
<dbReference type="InterPro" id="IPR003658">
    <property type="entry name" value="Anti-sigma_ant"/>
</dbReference>
<evidence type="ECO:0000259" key="3">
    <source>
        <dbReference type="PROSITE" id="PS50801"/>
    </source>
</evidence>
<dbReference type="SUPFAM" id="SSF52091">
    <property type="entry name" value="SpoIIaa-like"/>
    <property type="match status" value="1"/>
</dbReference>
<dbReference type="PROSITE" id="PS50801">
    <property type="entry name" value="STAS"/>
    <property type="match status" value="1"/>
</dbReference>
<dbReference type="Gene3D" id="3.30.750.24">
    <property type="entry name" value="STAS domain"/>
    <property type="match status" value="1"/>
</dbReference>
<keyword evidence="5" id="KW-1185">Reference proteome</keyword>
<reference evidence="4" key="1">
    <citation type="submission" date="2022-12" db="EMBL/GenBank/DDBJ databases">
        <title>Reference genome sequencing for broad-spectrum identification of bacterial and archaeal isolates by mass spectrometry.</title>
        <authorList>
            <person name="Sekiguchi Y."/>
            <person name="Tourlousse D.M."/>
        </authorList>
    </citation>
    <scope>NUCLEOTIDE SEQUENCE</scope>
    <source>
        <strain evidence="4">ASRB1</strain>
    </source>
</reference>
<dbReference type="InterPro" id="IPR002645">
    <property type="entry name" value="STAS_dom"/>
</dbReference>
<evidence type="ECO:0000256" key="1">
    <source>
        <dbReference type="ARBA" id="ARBA00009013"/>
    </source>
</evidence>
<proteinExistence type="inferred from homology"/>
<protein>
    <recommendedName>
        <fullName evidence="2">Anti-sigma factor antagonist</fullName>
    </recommendedName>
</protein>
<dbReference type="NCBIfam" id="TIGR00377">
    <property type="entry name" value="ant_ant_sig"/>
    <property type="match status" value="1"/>
</dbReference>
<evidence type="ECO:0000313" key="5">
    <source>
        <dbReference type="Proteomes" id="UP001144372"/>
    </source>
</evidence>
<comment type="caution">
    <text evidence="4">The sequence shown here is derived from an EMBL/GenBank/DDBJ whole genome shotgun (WGS) entry which is preliminary data.</text>
</comment>
<organism evidence="4 5">
    <name type="scientific">Desulforhabdus amnigena</name>
    <dbReference type="NCBI Taxonomy" id="40218"/>
    <lineage>
        <taxon>Bacteria</taxon>
        <taxon>Pseudomonadati</taxon>
        <taxon>Thermodesulfobacteriota</taxon>
        <taxon>Syntrophobacteria</taxon>
        <taxon>Syntrophobacterales</taxon>
        <taxon>Syntrophobacteraceae</taxon>
        <taxon>Desulforhabdus</taxon>
    </lineage>
</organism>
<gene>
    <name evidence="4" type="ORF">DAMNIGENAA_01040</name>
</gene>
<accession>A0A9W6CVK5</accession>
<dbReference type="PANTHER" id="PTHR33495">
    <property type="entry name" value="ANTI-SIGMA FACTOR ANTAGONIST TM_1081-RELATED-RELATED"/>
    <property type="match status" value="1"/>
</dbReference>